<comment type="subunit">
    <text evidence="5">Monomer.</text>
</comment>
<proteinExistence type="inferred from homology"/>
<comment type="pathway">
    <text evidence="3 13">Glycan metabolism; pectin degradation; 2-dehydro-3-deoxy-D-gluconate from pectin: step 2/5.</text>
</comment>
<evidence type="ECO:0000256" key="11">
    <source>
        <dbReference type="ARBA" id="ARBA00023180"/>
    </source>
</evidence>
<keyword evidence="9 13" id="KW-0106">Calcium</keyword>
<comment type="caution">
    <text evidence="15">The sequence shown here is derived from an EMBL/GenBank/DDBJ whole genome shotgun (WGS) entry which is preliminary data.</text>
</comment>
<keyword evidence="8 13" id="KW-0732">Signal</keyword>
<dbReference type="InterPro" id="IPR018082">
    <property type="entry name" value="AmbAllergen"/>
</dbReference>
<evidence type="ECO:0000256" key="6">
    <source>
        <dbReference type="ARBA" id="ARBA00012272"/>
    </source>
</evidence>
<keyword evidence="12 13" id="KW-0456">Lyase</keyword>
<dbReference type="PANTHER" id="PTHR31683">
    <property type="entry name" value="PECTATE LYASE 18-RELATED"/>
    <property type="match status" value="1"/>
</dbReference>
<comment type="similarity">
    <text evidence="4">Belongs to the polysaccharide lyase 1 family. Amb a subfamily.</text>
</comment>
<name>A0A5N6MPL7_9ASTR</name>
<evidence type="ECO:0000256" key="13">
    <source>
        <dbReference type="RuleBase" id="RU361123"/>
    </source>
</evidence>
<dbReference type="GO" id="GO:0046872">
    <property type="term" value="F:metal ion binding"/>
    <property type="evidence" value="ECO:0007669"/>
    <property type="project" value="UniProtKB-KW"/>
</dbReference>
<dbReference type="InterPro" id="IPR002022">
    <property type="entry name" value="Pec_lyase"/>
</dbReference>
<feature type="domain" description="Pectate lyase" evidence="14">
    <location>
        <begin position="124"/>
        <end position="320"/>
    </location>
</feature>
<keyword evidence="10" id="KW-1015">Disulfide bond</keyword>
<evidence type="ECO:0000256" key="2">
    <source>
        <dbReference type="ARBA" id="ARBA00002799"/>
    </source>
</evidence>
<dbReference type="Proteomes" id="UP000326396">
    <property type="component" value="Linkage Group LG5"/>
</dbReference>
<dbReference type="GO" id="GO:0030570">
    <property type="term" value="F:pectate lyase activity"/>
    <property type="evidence" value="ECO:0007669"/>
    <property type="project" value="UniProtKB-EC"/>
</dbReference>
<evidence type="ECO:0000256" key="3">
    <source>
        <dbReference type="ARBA" id="ARBA00005220"/>
    </source>
</evidence>
<gene>
    <name evidence="15" type="ORF">E3N88_31444</name>
</gene>
<keyword evidence="7 13" id="KW-0479">Metal-binding</keyword>
<dbReference type="PANTHER" id="PTHR31683:SF159">
    <property type="entry name" value="PECTATE LYASE"/>
    <property type="match status" value="1"/>
</dbReference>
<comment type="cofactor">
    <cofactor evidence="13">
        <name>Ca(2+)</name>
        <dbReference type="ChEBI" id="CHEBI:29108"/>
    </cofactor>
    <text evidence="13">Binds 1 Ca(2+) ion. Required for its activity.</text>
</comment>
<evidence type="ECO:0000256" key="1">
    <source>
        <dbReference type="ARBA" id="ARBA00000695"/>
    </source>
</evidence>
<evidence type="ECO:0000256" key="10">
    <source>
        <dbReference type="ARBA" id="ARBA00023157"/>
    </source>
</evidence>
<evidence type="ECO:0000256" key="8">
    <source>
        <dbReference type="ARBA" id="ARBA00022729"/>
    </source>
</evidence>
<evidence type="ECO:0000256" key="5">
    <source>
        <dbReference type="ARBA" id="ARBA00011245"/>
    </source>
</evidence>
<reference evidence="15 16" key="1">
    <citation type="submission" date="2019-05" db="EMBL/GenBank/DDBJ databases">
        <title>Mikania micrantha, genome provides insights into the molecular mechanism of rapid growth.</title>
        <authorList>
            <person name="Liu B."/>
        </authorList>
    </citation>
    <scope>NUCLEOTIDE SEQUENCE [LARGE SCALE GENOMIC DNA]</scope>
    <source>
        <strain evidence="15">NLD-2019</strain>
        <tissue evidence="15">Leaf</tissue>
    </source>
</reference>
<dbReference type="Pfam" id="PF00544">
    <property type="entry name" value="Pectate_lyase_4"/>
    <property type="match status" value="1"/>
</dbReference>
<dbReference type="AlphaFoldDB" id="A0A5N6MPL7"/>
<sequence length="398" mass="42866">MGNHCYVVFFTIACVVFFAEAVRLNEDVEMLDEFGANSTRRSLSACSANNVIDKCWRCKPDWADNRQALAQCAAGFAKGTTGGSGGDTYTVTSNADDDAANPKEGTLRFGVTQSRPLWIVFEKDMVIALTQELVVTSDKTIDGRGAKVEITGGGLTLMNVKNVIIHGINIHDVQEMPGGMIKNSEGPAEMRSKSDGDGICVTGSTKIWIDHCSLSKAVDGLIDVTLGSSMVTISNCKFSQHHKVMLLGADDAHHQDKSMQATVAYNLFTDGCDQRMPRCRFGFFQVVNNNYDRWGTYAIGGSSAPTILSQGNKFLAPDDATKKNVLVRADAPESEYMTWNWRSEKDSLENGAIFLASGSDPSLTGEQQGLMIQAEPGESVPQLTSSAGVLSCVAGQPC</sequence>
<dbReference type="OrthoDB" id="1637350at2759"/>
<evidence type="ECO:0000256" key="7">
    <source>
        <dbReference type="ARBA" id="ARBA00022723"/>
    </source>
</evidence>
<dbReference type="EMBL" id="SZYD01000015">
    <property type="protein sequence ID" value="KAD3642220.1"/>
    <property type="molecule type" value="Genomic_DNA"/>
</dbReference>
<protein>
    <recommendedName>
        <fullName evidence="6 13">Pectate lyase</fullName>
        <ecNumber evidence="6 13">4.2.2.2</ecNumber>
    </recommendedName>
</protein>
<evidence type="ECO:0000256" key="4">
    <source>
        <dbReference type="ARBA" id="ARBA00008800"/>
    </source>
</evidence>
<organism evidence="15 16">
    <name type="scientific">Mikania micrantha</name>
    <name type="common">bitter vine</name>
    <dbReference type="NCBI Taxonomy" id="192012"/>
    <lineage>
        <taxon>Eukaryota</taxon>
        <taxon>Viridiplantae</taxon>
        <taxon>Streptophyta</taxon>
        <taxon>Embryophyta</taxon>
        <taxon>Tracheophyta</taxon>
        <taxon>Spermatophyta</taxon>
        <taxon>Magnoliopsida</taxon>
        <taxon>eudicotyledons</taxon>
        <taxon>Gunneridae</taxon>
        <taxon>Pentapetalae</taxon>
        <taxon>asterids</taxon>
        <taxon>campanulids</taxon>
        <taxon>Asterales</taxon>
        <taxon>Asteraceae</taxon>
        <taxon>Asteroideae</taxon>
        <taxon>Heliantheae alliance</taxon>
        <taxon>Eupatorieae</taxon>
        <taxon>Mikania</taxon>
    </lineage>
</organism>
<evidence type="ECO:0000259" key="14">
    <source>
        <dbReference type="SMART" id="SM00656"/>
    </source>
</evidence>
<dbReference type="SMART" id="SM00656">
    <property type="entry name" value="Amb_all"/>
    <property type="match status" value="1"/>
</dbReference>
<evidence type="ECO:0000313" key="16">
    <source>
        <dbReference type="Proteomes" id="UP000326396"/>
    </source>
</evidence>
<dbReference type="InterPro" id="IPR045032">
    <property type="entry name" value="PEL"/>
</dbReference>
<dbReference type="InterPro" id="IPR011050">
    <property type="entry name" value="Pectin_lyase_fold/virulence"/>
</dbReference>
<accession>A0A5N6MPL7</accession>
<dbReference type="GO" id="GO:0045490">
    <property type="term" value="P:pectin catabolic process"/>
    <property type="evidence" value="ECO:0007669"/>
    <property type="project" value="UniProtKB-UniPathway"/>
</dbReference>
<feature type="chain" id="PRO_5024447935" description="Pectate lyase" evidence="13">
    <location>
        <begin position="22"/>
        <end position="398"/>
    </location>
</feature>
<dbReference type="SUPFAM" id="SSF51126">
    <property type="entry name" value="Pectin lyase-like"/>
    <property type="match status" value="1"/>
</dbReference>
<dbReference type="EC" id="4.2.2.2" evidence="6 13"/>
<dbReference type="PRINTS" id="PR00807">
    <property type="entry name" value="AMBALLERGEN"/>
</dbReference>
<evidence type="ECO:0000313" key="15">
    <source>
        <dbReference type="EMBL" id="KAD3642220.1"/>
    </source>
</evidence>
<dbReference type="InterPro" id="IPR012334">
    <property type="entry name" value="Pectin_lyas_fold"/>
</dbReference>
<dbReference type="Gene3D" id="2.160.20.10">
    <property type="entry name" value="Single-stranded right-handed beta-helix, Pectin lyase-like"/>
    <property type="match status" value="1"/>
</dbReference>
<feature type="signal peptide" evidence="13">
    <location>
        <begin position="1"/>
        <end position="21"/>
    </location>
</feature>
<comment type="function">
    <text evidence="2">Has pectate lyase activity.</text>
</comment>
<keyword evidence="16" id="KW-1185">Reference proteome</keyword>
<evidence type="ECO:0000256" key="9">
    <source>
        <dbReference type="ARBA" id="ARBA00022837"/>
    </source>
</evidence>
<comment type="catalytic activity">
    <reaction evidence="1 13">
        <text>Eliminative cleavage of (1-&gt;4)-alpha-D-galacturonan to give oligosaccharides with 4-deoxy-alpha-D-galact-4-enuronosyl groups at their non-reducing ends.</text>
        <dbReference type="EC" id="4.2.2.2"/>
    </reaction>
</comment>
<keyword evidence="11" id="KW-0325">Glycoprotein</keyword>
<dbReference type="UniPathway" id="UPA00545">
    <property type="reaction ID" value="UER00824"/>
</dbReference>
<evidence type="ECO:0000256" key="12">
    <source>
        <dbReference type="ARBA" id="ARBA00023239"/>
    </source>
</evidence>